<dbReference type="Proteomes" id="UP001163223">
    <property type="component" value="Chromosome"/>
</dbReference>
<gene>
    <name evidence="1" type="ORF">OXU80_04535</name>
</gene>
<sequence>MTDNDVPNGTTVTAMPQRDLRPIGGPPPHPLDAEWYMLSNGQSYGPYTGHRMKELMLDGRLDRNCDVVRVGTSEWIKAGDDAALSTIFPPAIPTVQPAQSAGHVTAERGSTVVQVTNHIDAPRPQVILLDGEAKAKSAGLAFVLSFLITGLGQCYNGQVGKGVLMFVGTVFLWFFFLGWIIMIWSWFDAYGTAKKMNRRYEQRLAAAGVVL</sequence>
<accession>A0ACD4NRZ5</accession>
<evidence type="ECO:0000313" key="2">
    <source>
        <dbReference type="Proteomes" id="UP001163223"/>
    </source>
</evidence>
<evidence type="ECO:0000313" key="1">
    <source>
        <dbReference type="EMBL" id="WAJ29507.1"/>
    </source>
</evidence>
<name>A0ACD4NRZ5_9HYPH</name>
<dbReference type="EMBL" id="CP113520">
    <property type="protein sequence ID" value="WAJ29507.1"/>
    <property type="molecule type" value="Genomic_DNA"/>
</dbReference>
<reference evidence="1" key="1">
    <citation type="submission" date="2022-11" db="EMBL/GenBank/DDBJ databases">
        <title>beta-Carotene-producing bacterium, Jeongeuplla avenae sp. nov., alleviates the salt stress of Arabidopsis seedlings.</title>
        <authorList>
            <person name="Jiang L."/>
            <person name="Lee J."/>
        </authorList>
    </citation>
    <scope>NUCLEOTIDE SEQUENCE</scope>
    <source>
        <strain evidence="1">DY_R2A_6</strain>
    </source>
</reference>
<proteinExistence type="predicted"/>
<organism evidence="1 2">
    <name type="scientific">Antarcticirhabdus aurantiaca</name>
    <dbReference type="NCBI Taxonomy" id="2606717"/>
    <lineage>
        <taxon>Bacteria</taxon>
        <taxon>Pseudomonadati</taxon>
        <taxon>Pseudomonadota</taxon>
        <taxon>Alphaproteobacteria</taxon>
        <taxon>Hyphomicrobiales</taxon>
        <taxon>Aurantimonadaceae</taxon>
        <taxon>Antarcticirhabdus</taxon>
    </lineage>
</organism>
<keyword evidence="2" id="KW-1185">Reference proteome</keyword>
<protein>
    <submittedName>
        <fullName evidence="1">GYF domain-containing protein</fullName>
    </submittedName>
</protein>